<evidence type="ECO:0000313" key="1">
    <source>
        <dbReference type="EMBL" id="MXO58603.1"/>
    </source>
</evidence>
<name>A0A6I4SRU9_9SPHN</name>
<dbReference type="Proteomes" id="UP000433652">
    <property type="component" value="Unassembled WGS sequence"/>
</dbReference>
<dbReference type="InterPro" id="IPR009593">
    <property type="entry name" value="DUF1203"/>
</dbReference>
<dbReference type="AlphaFoldDB" id="A0A6I4SRU9"/>
<gene>
    <name evidence="1" type="ORF">GRI89_03480</name>
</gene>
<comment type="caution">
    <text evidence="1">The sequence shown here is derived from an EMBL/GenBank/DDBJ whole genome shotgun (WGS) entry which is preliminary data.</text>
</comment>
<dbReference type="PIRSF" id="PIRSF034110">
    <property type="entry name" value="DUF1203"/>
    <property type="match status" value="1"/>
</dbReference>
<proteinExistence type="predicted"/>
<dbReference type="RefSeq" id="WP_159792244.1">
    <property type="nucleotide sequence ID" value="NZ_WTYM01000029.1"/>
</dbReference>
<organism evidence="1 2">
    <name type="scientific">Croceibacterium salegens</name>
    <dbReference type="NCBI Taxonomy" id="1737568"/>
    <lineage>
        <taxon>Bacteria</taxon>
        <taxon>Pseudomonadati</taxon>
        <taxon>Pseudomonadota</taxon>
        <taxon>Alphaproteobacteria</taxon>
        <taxon>Sphingomonadales</taxon>
        <taxon>Erythrobacteraceae</taxon>
        <taxon>Croceibacterium</taxon>
    </lineage>
</organism>
<evidence type="ECO:0000313" key="2">
    <source>
        <dbReference type="Proteomes" id="UP000433652"/>
    </source>
</evidence>
<reference evidence="1 2" key="1">
    <citation type="submission" date="2019-12" db="EMBL/GenBank/DDBJ databases">
        <title>Genomic-based taxomic classification of the family Erythrobacteraceae.</title>
        <authorList>
            <person name="Xu L."/>
        </authorList>
    </citation>
    <scope>NUCLEOTIDE SEQUENCE [LARGE SCALE GENOMIC DNA]</scope>
    <source>
        <strain evidence="1 2">MCCC 1K01500</strain>
    </source>
</reference>
<protein>
    <submittedName>
        <fullName evidence="1">DUF1203 domain-containing protein</fullName>
    </submittedName>
</protein>
<accession>A0A6I4SRU9</accession>
<dbReference type="Pfam" id="PF06718">
    <property type="entry name" value="DUF1203"/>
    <property type="match status" value="1"/>
</dbReference>
<sequence>MTYKVTGLDRSRFAPLFVLDDEALARHGARRVVADADHGFPCRVTLEDARAGESLLLVNHASNRSDGPYHSAFAVFVREDAGEAARYVDALPPVFIGRPLGIRAYDAVGDLVAARLSTSEATHEDSIRELLADPRVDHLDAHNAAHGCFAARIDRYRSEA</sequence>
<dbReference type="EMBL" id="WTYM01000029">
    <property type="protein sequence ID" value="MXO58603.1"/>
    <property type="molecule type" value="Genomic_DNA"/>
</dbReference>
<dbReference type="OrthoDB" id="5953307at2"/>
<keyword evidence="2" id="KW-1185">Reference proteome</keyword>